<evidence type="ECO:0000313" key="2">
    <source>
        <dbReference type="Proteomes" id="UP001596422"/>
    </source>
</evidence>
<dbReference type="Gene3D" id="3.40.50.2000">
    <property type="entry name" value="Glycogen Phosphorylase B"/>
    <property type="match status" value="1"/>
</dbReference>
<dbReference type="Proteomes" id="UP001596422">
    <property type="component" value="Unassembled WGS sequence"/>
</dbReference>
<comment type="caution">
    <text evidence="1">The sequence shown here is derived from an EMBL/GenBank/DDBJ whole genome shotgun (WGS) entry which is preliminary data.</text>
</comment>
<keyword evidence="2" id="KW-1185">Reference proteome</keyword>
<evidence type="ECO:0000313" key="1">
    <source>
        <dbReference type="EMBL" id="MFC6669089.1"/>
    </source>
</evidence>
<dbReference type="SUPFAM" id="SSF53756">
    <property type="entry name" value="UDP-Glycosyltransferase/glycogen phosphorylase"/>
    <property type="match status" value="1"/>
</dbReference>
<proteinExistence type="predicted"/>
<reference evidence="2" key="1">
    <citation type="journal article" date="2019" name="Int. J. Syst. Evol. Microbiol.">
        <title>The Global Catalogue of Microorganisms (GCM) 10K type strain sequencing project: providing services to taxonomists for standard genome sequencing and annotation.</title>
        <authorList>
            <consortium name="The Broad Institute Genomics Platform"/>
            <consortium name="The Broad Institute Genome Sequencing Center for Infectious Disease"/>
            <person name="Wu L."/>
            <person name="Ma J."/>
        </authorList>
    </citation>
    <scope>NUCLEOTIDE SEQUENCE [LARGE SCALE GENOMIC DNA]</scope>
    <source>
        <strain evidence="2">NBRC 111756</strain>
    </source>
</reference>
<accession>A0ABW1ZUP0</accession>
<protein>
    <submittedName>
        <fullName evidence="1">Glycosyltransferase family 1 protein</fullName>
    </submittedName>
</protein>
<dbReference type="EMBL" id="JBHSWE010000001">
    <property type="protein sequence ID" value="MFC6669089.1"/>
    <property type="molecule type" value="Genomic_DNA"/>
</dbReference>
<sequence length="303" mass="35191">MTRALIVQQAANPSTEFFILPELEKRQCLHEQYRLQDAPPDDRGEFDSVVFVRYLTPQWRRWVERNRARLGRVVLFMDDDLLDLKAHAGLPWRYRWKLLKLVWRHQRWLKSIGAELWVSTPWLQEKYRAWQPKLVQPQSPHPATSAVKTLFYHGSSSHYDEIEWLYPVIVQVLERAPDLVFEIIGNQKVRNLFAGVPRVQVLHSMDWHSYKALLARPGRTVGLAPLLDSPFNRARSHTKFFDITQAGAVGLYAAGPIYGRIVQHGGNGLLLPMDQNAWVEAILRLVNDEAYRLQLLDGARRTT</sequence>
<dbReference type="RefSeq" id="WP_379907634.1">
    <property type="nucleotide sequence ID" value="NZ_JBHSWE010000001.1"/>
</dbReference>
<gene>
    <name evidence="1" type="ORF">ACFQDL_02400</name>
</gene>
<name>A0ABW1ZUP0_9GAMM</name>
<organism evidence="1 2">
    <name type="scientific">Marinobacterium aestuariivivens</name>
    <dbReference type="NCBI Taxonomy" id="1698799"/>
    <lineage>
        <taxon>Bacteria</taxon>
        <taxon>Pseudomonadati</taxon>
        <taxon>Pseudomonadota</taxon>
        <taxon>Gammaproteobacteria</taxon>
        <taxon>Oceanospirillales</taxon>
        <taxon>Oceanospirillaceae</taxon>
        <taxon>Marinobacterium</taxon>
    </lineage>
</organism>